<keyword evidence="2" id="KW-0645">Protease</keyword>
<evidence type="ECO:0000256" key="9">
    <source>
        <dbReference type="SAM" id="MobiDB-lite"/>
    </source>
</evidence>
<feature type="region of interest" description="Disordered" evidence="9">
    <location>
        <begin position="723"/>
        <end position="777"/>
    </location>
</feature>
<accession>A0ABP7ZNM0</accession>
<evidence type="ECO:0000259" key="11">
    <source>
        <dbReference type="Pfam" id="PF00905"/>
    </source>
</evidence>
<evidence type="ECO:0000256" key="4">
    <source>
        <dbReference type="ARBA" id="ARBA00022679"/>
    </source>
</evidence>
<feature type="compositionally biased region" description="Low complexity" evidence="9">
    <location>
        <begin position="723"/>
        <end position="768"/>
    </location>
</feature>
<evidence type="ECO:0000259" key="12">
    <source>
        <dbReference type="Pfam" id="PF00912"/>
    </source>
</evidence>
<comment type="caution">
    <text evidence="13">The sequence shown here is derived from an EMBL/GenBank/DDBJ whole genome shotgun (WGS) entry which is preliminary data.</text>
</comment>
<dbReference type="InterPro" id="IPR012338">
    <property type="entry name" value="Beta-lactam/transpept-like"/>
</dbReference>
<dbReference type="Pfam" id="PF00905">
    <property type="entry name" value="Transpeptidase"/>
    <property type="match status" value="1"/>
</dbReference>
<feature type="chain" id="PRO_5047398112" evidence="10">
    <location>
        <begin position="18"/>
        <end position="777"/>
    </location>
</feature>
<dbReference type="SUPFAM" id="SSF53955">
    <property type="entry name" value="Lysozyme-like"/>
    <property type="match status" value="1"/>
</dbReference>
<reference evidence="13" key="1">
    <citation type="journal article" date="2014" name="Int. J. Syst. Evol. Microbiol.">
        <title>Complete genome of a new Firmicutes species belonging to the dominant human colonic microbiota ('Ruminococcus bicirculans') reveals two chromosomes and a selective capacity to utilize plant glucans.</title>
        <authorList>
            <consortium name="NISC Comparative Sequencing Program"/>
            <person name="Wegmann U."/>
            <person name="Louis P."/>
            <person name="Goesmann A."/>
            <person name="Henrissat B."/>
            <person name="Duncan S.H."/>
            <person name="Flint H.J."/>
        </authorList>
    </citation>
    <scope>NUCLEOTIDE SEQUENCE</scope>
    <source>
        <strain evidence="13">JCM 17590</strain>
    </source>
</reference>
<evidence type="ECO:0000256" key="6">
    <source>
        <dbReference type="ARBA" id="ARBA00023268"/>
    </source>
</evidence>
<organism evidence="13 14">
    <name type="scientific">Gryllotalpicola daejeonensis</name>
    <dbReference type="NCBI Taxonomy" id="993087"/>
    <lineage>
        <taxon>Bacteria</taxon>
        <taxon>Bacillati</taxon>
        <taxon>Actinomycetota</taxon>
        <taxon>Actinomycetes</taxon>
        <taxon>Micrococcales</taxon>
        <taxon>Microbacteriaceae</taxon>
        <taxon>Gryllotalpicola</taxon>
    </lineage>
</organism>
<keyword evidence="3" id="KW-0328">Glycosyltransferase</keyword>
<evidence type="ECO:0000313" key="13">
    <source>
        <dbReference type="EMBL" id="GAA4166121.1"/>
    </source>
</evidence>
<evidence type="ECO:0000256" key="7">
    <source>
        <dbReference type="ARBA" id="ARBA00034000"/>
    </source>
</evidence>
<dbReference type="InterPro" id="IPR001264">
    <property type="entry name" value="Glyco_trans_51"/>
</dbReference>
<dbReference type="Gene3D" id="3.40.710.10">
    <property type="entry name" value="DD-peptidase/beta-lactamase superfamily"/>
    <property type="match status" value="1"/>
</dbReference>
<keyword evidence="4" id="KW-0808">Transferase</keyword>
<feature type="domain" description="Glycosyl transferase family 51" evidence="12">
    <location>
        <begin position="58"/>
        <end position="271"/>
    </location>
</feature>
<dbReference type="PANTHER" id="PTHR32282:SF33">
    <property type="entry name" value="PEPTIDOGLYCAN GLYCOSYLTRANSFERASE"/>
    <property type="match status" value="1"/>
</dbReference>
<keyword evidence="6" id="KW-0511">Multifunctional enzyme</keyword>
<feature type="domain" description="Penicillin-binding protein transpeptidase" evidence="11">
    <location>
        <begin position="380"/>
        <end position="650"/>
    </location>
</feature>
<dbReference type="InterPro" id="IPR023346">
    <property type="entry name" value="Lysozyme-like_dom_sf"/>
</dbReference>
<dbReference type="InterPro" id="IPR001460">
    <property type="entry name" value="PCN-bd_Tpept"/>
</dbReference>
<comment type="catalytic activity">
    <reaction evidence="7">
        <text>Preferential cleavage: (Ac)2-L-Lys-D-Ala-|-D-Ala. Also transpeptidation of peptidyl-alanyl moieties that are N-acyl substituents of D-alanine.</text>
        <dbReference type="EC" id="3.4.16.4"/>
    </reaction>
</comment>
<evidence type="ECO:0000256" key="2">
    <source>
        <dbReference type="ARBA" id="ARBA00022670"/>
    </source>
</evidence>
<evidence type="ECO:0000256" key="1">
    <source>
        <dbReference type="ARBA" id="ARBA00022645"/>
    </source>
</evidence>
<sequence>MIAGVLVGILAAPAAIAGTTVTKSGIDSFNALPDYLKIDPPDQYTTFYATQGGKPVKIAQFYFQNRIDVPWDKVSQSVKDAAVATEDPRFYTEGGIDVLGILRGAASTVSGNGTQGGSSITQQYVKNVLVQRCEADNPVDGNATAKVQAAQRKALKECYDNAAGISVPRKIQEIRYATGVSKQYTKQQILLGYLNLVGFGGQVYGVEAAANYYFNTTAAKLDLNQSATLVAILNNPANLRIDLNEKQNPGNNPKNGFQATKDRRDYVLDRMAKNGKITQKQADETKKQPITPHITPTPSGCTTAQQFDAGFFCDYVQDVILNDTTFGKTAADRERFFRQGGINVYTTLNLDLQNTAQQSMDAYIPHSDPNYKLGAAQTSMEVGTGRVVTMVQNKTYTDGATSDPGATAVNYTTPYQYGSSGGFQMGSSFKPFVLAEWLEQGHTLSEGINGSSTWFNDAEFHTKCGSDEPYGSASNRWQIYNDSSWENGYHSVLSGTTESINTIYMGMAKQLNLCEVGKLANKMGVNTSNPKVQWKSVPGSAIGTGNYVSPLQVAQAYAAFANNGISCTPVVINKITRTDTNKSIAVPKTTCTQAIPADVAATVLYALQTVMRGGGTGAAANPYDGIPLAGKTGTAGAKGNAGTENWLATTTSKVAQVTWVGDIDDHFGLRNTTFTDSQTGRVVVGSDAKLYIAKPIIAALNSTYGGDDFPTAPSSMVYGKYYQAPTTPATPNTQPTQPAQQPTQPAKQPTQPAQQPTQPAQQPTQPTLPTVPPSAGP</sequence>
<dbReference type="Gene3D" id="1.10.3810.10">
    <property type="entry name" value="Biosynthetic peptidoglycan transglycosylase-like"/>
    <property type="match status" value="1"/>
</dbReference>
<protein>
    <submittedName>
        <fullName evidence="13">Transglycosylase domain-containing protein</fullName>
    </submittedName>
</protein>
<proteinExistence type="predicted"/>
<name>A0ABP7ZNM0_9MICO</name>
<dbReference type="EMBL" id="BAABBV010000002">
    <property type="protein sequence ID" value="GAA4166121.1"/>
    <property type="molecule type" value="Genomic_DNA"/>
</dbReference>
<evidence type="ECO:0000256" key="8">
    <source>
        <dbReference type="ARBA" id="ARBA00049902"/>
    </source>
</evidence>
<dbReference type="Proteomes" id="UP001415169">
    <property type="component" value="Unassembled WGS sequence"/>
</dbReference>
<dbReference type="InterPro" id="IPR050396">
    <property type="entry name" value="Glycosyltr_51/Transpeptidase"/>
</dbReference>
<gene>
    <name evidence="13" type="ORF">GCM10022286_30240</name>
</gene>
<reference evidence="13" key="2">
    <citation type="submission" date="2023-12" db="EMBL/GenBank/DDBJ databases">
        <authorList>
            <person name="Sun Q."/>
            <person name="Inoue M."/>
        </authorList>
    </citation>
    <scope>NUCLEOTIDE SEQUENCE</scope>
    <source>
        <strain evidence="13">JCM 17590</strain>
    </source>
</reference>
<comment type="catalytic activity">
    <reaction evidence="8">
        <text>[GlcNAc-(1-&gt;4)-Mur2Ac(oyl-L-Ala-gamma-D-Glu-L-Lys-D-Ala-D-Ala)](n)-di-trans,octa-cis-undecaprenyl diphosphate + beta-D-GlcNAc-(1-&gt;4)-Mur2Ac(oyl-L-Ala-gamma-D-Glu-L-Lys-D-Ala-D-Ala)-di-trans,octa-cis-undecaprenyl diphosphate = [GlcNAc-(1-&gt;4)-Mur2Ac(oyl-L-Ala-gamma-D-Glu-L-Lys-D-Ala-D-Ala)](n+1)-di-trans,octa-cis-undecaprenyl diphosphate + di-trans,octa-cis-undecaprenyl diphosphate + H(+)</text>
        <dbReference type="Rhea" id="RHEA:23708"/>
        <dbReference type="Rhea" id="RHEA-COMP:9602"/>
        <dbReference type="Rhea" id="RHEA-COMP:9603"/>
        <dbReference type="ChEBI" id="CHEBI:15378"/>
        <dbReference type="ChEBI" id="CHEBI:58405"/>
        <dbReference type="ChEBI" id="CHEBI:60033"/>
        <dbReference type="ChEBI" id="CHEBI:78435"/>
        <dbReference type="EC" id="2.4.99.28"/>
    </reaction>
</comment>
<evidence type="ECO:0000313" key="14">
    <source>
        <dbReference type="Proteomes" id="UP001415169"/>
    </source>
</evidence>
<evidence type="ECO:0000256" key="10">
    <source>
        <dbReference type="SAM" id="SignalP"/>
    </source>
</evidence>
<evidence type="ECO:0000256" key="3">
    <source>
        <dbReference type="ARBA" id="ARBA00022676"/>
    </source>
</evidence>
<dbReference type="PANTHER" id="PTHR32282">
    <property type="entry name" value="BINDING PROTEIN TRANSPEPTIDASE, PUTATIVE-RELATED"/>
    <property type="match status" value="1"/>
</dbReference>
<feature type="signal peptide" evidence="10">
    <location>
        <begin position="1"/>
        <end position="17"/>
    </location>
</feature>
<evidence type="ECO:0000256" key="5">
    <source>
        <dbReference type="ARBA" id="ARBA00022801"/>
    </source>
</evidence>
<dbReference type="SUPFAM" id="SSF56601">
    <property type="entry name" value="beta-lactamase/transpeptidase-like"/>
    <property type="match status" value="1"/>
</dbReference>
<keyword evidence="1" id="KW-0121">Carboxypeptidase</keyword>
<dbReference type="InterPro" id="IPR036950">
    <property type="entry name" value="PBP_transglycosylase"/>
</dbReference>
<feature type="region of interest" description="Disordered" evidence="9">
    <location>
        <begin position="279"/>
        <end position="298"/>
    </location>
</feature>
<keyword evidence="5" id="KW-0378">Hydrolase</keyword>
<keyword evidence="10" id="KW-0732">Signal</keyword>
<keyword evidence="14" id="KW-1185">Reference proteome</keyword>
<dbReference type="Pfam" id="PF00912">
    <property type="entry name" value="Transgly"/>
    <property type="match status" value="1"/>
</dbReference>